<evidence type="ECO:0000256" key="2">
    <source>
        <dbReference type="SAM" id="SignalP"/>
    </source>
</evidence>
<dbReference type="EMBL" id="BRXY01000023">
    <property type="protein sequence ID" value="GMH53905.1"/>
    <property type="molecule type" value="Genomic_DNA"/>
</dbReference>
<reference evidence="4" key="1">
    <citation type="journal article" date="2023" name="Commun. Biol.">
        <title>Genome analysis of Parmales, the sister group of diatoms, reveals the evolutionary specialization of diatoms from phago-mixotrophs to photoautotrophs.</title>
        <authorList>
            <person name="Ban H."/>
            <person name="Sato S."/>
            <person name="Yoshikawa S."/>
            <person name="Yamada K."/>
            <person name="Nakamura Y."/>
            <person name="Ichinomiya M."/>
            <person name="Sato N."/>
            <person name="Blanc-Mathieu R."/>
            <person name="Endo H."/>
            <person name="Kuwata A."/>
            <person name="Ogata H."/>
        </authorList>
    </citation>
    <scope>NUCLEOTIDE SEQUENCE [LARGE SCALE GENOMIC DNA]</scope>
    <source>
        <strain evidence="4">NIES 3701</strain>
    </source>
</reference>
<evidence type="ECO:0000256" key="1">
    <source>
        <dbReference type="SAM" id="Phobius"/>
    </source>
</evidence>
<dbReference type="OrthoDB" id="192862at2759"/>
<dbReference type="Proteomes" id="UP001165085">
    <property type="component" value="Unassembled WGS sequence"/>
</dbReference>
<comment type="caution">
    <text evidence="3">The sequence shown here is derived from an EMBL/GenBank/DDBJ whole genome shotgun (WGS) entry which is preliminary data.</text>
</comment>
<name>A0A9W6ZQ13_9STRA</name>
<feature type="chain" id="PRO_5040966681" evidence="2">
    <location>
        <begin position="18"/>
        <end position="1782"/>
    </location>
</feature>
<protein>
    <submittedName>
        <fullName evidence="3">Uncharacterized protein</fullName>
    </submittedName>
</protein>
<keyword evidence="4" id="KW-1185">Reference proteome</keyword>
<gene>
    <name evidence="3" type="ORF">TrST_g11893</name>
</gene>
<keyword evidence="2" id="KW-0732">Signal</keyword>
<accession>A0A9W6ZQ13</accession>
<keyword evidence="1" id="KW-1133">Transmembrane helix</keyword>
<evidence type="ECO:0000313" key="3">
    <source>
        <dbReference type="EMBL" id="GMH53905.1"/>
    </source>
</evidence>
<evidence type="ECO:0000313" key="4">
    <source>
        <dbReference type="Proteomes" id="UP001165085"/>
    </source>
</evidence>
<keyword evidence="1" id="KW-0812">Transmembrane</keyword>
<feature type="signal peptide" evidence="2">
    <location>
        <begin position="1"/>
        <end position="17"/>
    </location>
</feature>
<organism evidence="3 4">
    <name type="scientific">Triparma strigata</name>
    <dbReference type="NCBI Taxonomy" id="1606541"/>
    <lineage>
        <taxon>Eukaryota</taxon>
        <taxon>Sar</taxon>
        <taxon>Stramenopiles</taxon>
        <taxon>Ochrophyta</taxon>
        <taxon>Bolidophyceae</taxon>
        <taxon>Parmales</taxon>
        <taxon>Triparmaceae</taxon>
        <taxon>Triparma</taxon>
    </lineage>
</organism>
<keyword evidence="1" id="KW-0472">Membrane</keyword>
<feature type="transmembrane region" description="Helical" evidence="1">
    <location>
        <begin position="1716"/>
        <end position="1743"/>
    </location>
</feature>
<sequence length="1782" mass="200204">MKFLLLSAAALAASADAACDIKLKSRSVDAITESWKSDPTTGDSTMESELFRFDINFLEIDLNDESNELFYSNEHGGDFHINRCWHPYDGWTYPDYDYQTRRSLFAQNPLGRRLEDDGIPDCLMDCAHGEPNDCWMLENIETCLNTACSADDLVLSTNVLAPYKACLCDKDAKSCEDVDISPPGAIKISPMDFEQDHTRTLKDTWNINVPPYAEDPLAKYFLFHQNSAKITSTYSSSDGAAYWDSAAAFIDMRVEYDKDANKCVPKVKVDSPDEEMKTLVSIDGIDTQCLLEFAAGLFQKEAAEEPLEDNHYARDYVWDSNHPIDVLSDIRKWQRAASGGAPPTSVDEDSKVKVVLKDKDGNLETVETELTYKKYQMMSGVKANRKETMHQDKCSVMPIATDADDNQIFAGPFGHQCTTWDGSQQVVKEDCDAEKRFRFVYPDSCPRMIDGKEEKRIEKRSKEEYRESIKPGTMKMGMVGRRINLNTGEEQKNSYYPDLAEMDYCEIYISGITDSNGRSPDSLCDLEKVEVPEPKCDFPSLMATTVGMEQAIDTLKGGSVKPSSEYFMPKLGSDAWGECSNLIDNALVFTDKEMDIETTECGRTDYDSPEFQNDPCCNWELQATKCCAPRRVMYPVPQAAVDTAALAYYCAEDVEQLATAIYAAKDYVEKRKQTTDQHKGCFHDKQSKVDIFRQFSDVGRNCSKEVIGEYTNGEERSSATCSIDDDCYTGTCKPAADGEKVRYCQTSRLTKYVVKCLNDKLEGLDKAKAMMKDIFAEGNMDATEEETAAGLGRAAGRQTCTGNDGWKYDPDWRNCKEGKFDSTTNECTDYYCDSHSDCKAKCEGTGKACNTKDSWWQEYNVFTEEDCAVDILDNGGKFCAKCWGGEGQNCYEISKPSHCRLTRTGYGSYKWTVEQCKKATNNDAAFVRDNEHNSNENFCEVPADTYEQCIGEDELTSCREDFEERWACVMDYPMYTSCESLGDSYTYDWYNKGYPEAEQHTSVCRLYGPGPSSGSWDDASEAYVREHCTEDLGKPTKLRTKEEQCMSELSQESKCYYNDASADCNTLAPGDGFSVQEKSNGKCQISSNSGGYYWSSEITSTKMYKEAEKCKVLSAADAKWTLAMGKIWTPGEFETEEKCNVGACNMGHHFNEEQCAQEARCNRHLCDGCERDWSSANDNSYSNNVCVYTGTDITDQAGCQTKFGSDMAEFDADLEKCIVQKNGGKWQCNSMKDTEYFECYDMSIDTCSGDNYDTAPSIARNLLNCRATPSAECKTQEACEASGECIGGLRRRYWFDGEEHYLDNVCVAPKTDYHGHGWLDCTSYYVNPDQPDWQTVEQSETECILLKKSESECNLITGAVWTSTKETQETCEDKQMCKVNDWRFNTFDETECSKCEKDFQYVATWEQNKWTTGKMTDTFYWIDRKWEDKNKWISEIDSWRLDQVMRELVERLEEETEAQFVQCMYTGLMSSVKKIACVCGENRDECDTDEIFNGLATIVNTTAYKNAKEIAGNEMTTRLELERASVESVNNITLEEQGAYVPSTNTTITKDGEGSRRLRREKLMRRLDESSDTLNSAECMTVVKNDNDVLVGQLVGNCVKANFSESLATASTLCLDIKPVIDIADAFTVKGFADYDQASNKYTARPDVAVMQGEQYCITVSETSFLCPINRIEDYASATEDAGSDECNLVVHIVDRVRKQQECNEGLSCVIGTPEFWAGVGAIGLTLIIIGACCFFGCCGACAHNPTRQKMNKAVSRLSMGGGADTKNLKDDVGGFENDNNM</sequence>
<proteinExistence type="predicted"/>